<feature type="region of interest" description="Disordered" evidence="1">
    <location>
        <begin position="1"/>
        <end position="36"/>
    </location>
</feature>
<evidence type="ECO:0000313" key="3">
    <source>
        <dbReference type="Proteomes" id="UP001243364"/>
    </source>
</evidence>
<proteinExistence type="predicted"/>
<evidence type="ECO:0000313" key="2">
    <source>
        <dbReference type="EMBL" id="MDQ0685601.1"/>
    </source>
</evidence>
<protein>
    <recommendedName>
        <fullName evidence="4">Tetratricopeptide repeat protein</fullName>
    </recommendedName>
</protein>
<comment type="caution">
    <text evidence="2">The sequence shown here is derived from an EMBL/GenBank/DDBJ whole genome shotgun (WGS) entry which is preliminary data.</text>
</comment>
<feature type="region of interest" description="Disordered" evidence="1">
    <location>
        <begin position="112"/>
        <end position="199"/>
    </location>
</feature>
<feature type="region of interest" description="Disordered" evidence="1">
    <location>
        <begin position="218"/>
        <end position="393"/>
    </location>
</feature>
<evidence type="ECO:0008006" key="4">
    <source>
        <dbReference type="Google" id="ProtNLM"/>
    </source>
</evidence>
<gene>
    <name evidence="2" type="ORF">QFZ56_004564</name>
</gene>
<evidence type="ECO:0000256" key="1">
    <source>
        <dbReference type="SAM" id="MobiDB-lite"/>
    </source>
</evidence>
<feature type="compositionally biased region" description="Basic and acidic residues" evidence="1">
    <location>
        <begin position="1"/>
        <end position="32"/>
    </location>
</feature>
<feature type="compositionally biased region" description="Pro residues" evidence="1">
    <location>
        <begin position="135"/>
        <end position="155"/>
    </location>
</feature>
<organism evidence="2 3">
    <name type="scientific">Streptomyces achromogenes</name>
    <dbReference type="NCBI Taxonomy" id="67255"/>
    <lineage>
        <taxon>Bacteria</taxon>
        <taxon>Bacillati</taxon>
        <taxon>Actinomycetota</taxon>
        <taxon>Actinomycetes</taxon>
        <taxon>Kitasatosporales</taxon>
        <taxon>Streptomycetaceae</taxon>
        <taxon>Streptomyces</taxon>
    </lineage>
</organism>
<feature type="region of interest" description="Disordered" evidence="1">
    <location>
        <begin position="560"/>
        <end position="595"/>
    </location>
</feature>
<feature type="compositionally biased region" description="Pro residues" evidence="1">
    <location>
        <begin position="351"/>
        <end position="379"/>
    </location>
</feature>
<dbReference type="Proteomes" id="UP001243364">
    <property type="component" value="Unassembled WGS sequence"/>
</dbReference>
<feature type="compositionally biased region" description="Basic and acidic residues" evidence="1">
    <location>
        <begin position="228"/>
        <end position="237"/>
    </location>
</feature>
<accession>A0ABU0Q632</accession>
<reference evidence="2 3" key="1">
    <citation type="submission" date="2023-07" db="EMBL/GenBank/DDBJ databases">
        <title>Comparative genomics of wheat-associated soil bacteria to identify genetic determinants of phenazine resistance.</title>
        <authorList>
            <person name="Mouncey N."/>
        </authorList>
    </citation>
    <scope>NUCLEOTIDE SEQUENCE [LARGE SCALE GENOMIC DNA]</scope>
    <source>
        <strain evidence="2 3">W4I19-2</strain>
    </source>
</reference>
<name>A0ABU0Q632_STRAH</name>
<keyword evidence="3" id="KW-1185">Reference proteome</keyword>
<feature type="compositionally biased region" description="Low complexity" evidence="1">
    <location>
        <begin position="165"/>
        <end position="199"/>
    </location>
</feature>
<feature type="compositionally biased region" description="Low complexity" evidence="1">
    <location>
        <begin position="573"/>
        <end position="582"/>
    </location>
</feature>
<sequence>MYAYVDDRSVTAHPSEEPMSRLSREKKREQKHAGRPAAVVAPLDVHVRGGAGGTATIGGVPVAAVDGEEIQRAVLGHLHRIALATGHSVLATVHDERIGYVVPLRVDPDGSSHFTAEPLRTPAPPVPAAQAHAPAPAPAPPLATPAHAPAPPLTAPPVVSEDTQATSRGGAASSSVSGSSTSSSSASSSSASSVSEPGSLAPFVSAPVSSAPVAPAAPAAPAVVQEGRPSEPRRDSATHLLRPVSEPVRDVTPTFPLPTVPEAEAEAEAVVARTPVSYPDPAPTYALRVVPEPVPESAPEPQGATSSWPDSGEFPGDVPAPGTVAAPTGLFGPPPAMDEQPNPEAASPAPTALPAPALTPPPAPNPPSVPIPLPLPVSAPPSALTSTPSPTPLVPEGLISVSGLDPDPKPTPARGFDAVAEAVLGDDPRTLQGDGGAPALLAEPIARINEAVRAGRTDVATELAERTVLEASGTLGPEHPEVLRLRELSAYIAYLSGDPLRAFHLSLELAGIHRRAGDGEGAYGNVQSAAAAWRAVRDPFQGLNLGTELLGLWTELTAEEGPRRGRRRGAGVGPRAHAPAGRTRPQVGRVAARSG</sequence>
<dbReference type="EMBL" id="JAUSYA010000001">
    <property type="protein sequence ID" value="MDQ0685601.1"/>
    <property type="molecule type" value="Genomic_DNA"/>
</dbReference>